<evidence type="ECO:0000256" key="5">
    <source>
        <dbReference type="SAM" id="Phobius"/>
    </source>
</evidence>
<reference evidence="7 8" key="3">
    <citation type="submission" date="2019-03" db="EMBL/GenBank/DDBJ databases">
        <title>An improved genome assembly of the fluke Schistosoma japonicum.</title>
        <authorList>
            <person name="Hu W."/>
            <person name="Luo F."/>
            <person name="Yin M."/>
            <person name="Mo X."/>
            <person name="Sun C."/>
            <person name="Wu Q."/>
            <person name="Zhu B."/>
            <person name="Xiang M."/>
            <person name="Wang J."/>
            <person name="Wang Y."/>
            <person name="Zhang T."/>
            <person name="Xu B."/>
            <person name="Zheng H."/>
            <person name="Feng Z."/>
        </authorList>
    </citation>
    <scope>NUCLEOTIDE SEQUENCE [LARGE SCALE GENOMIC DNA]</scope>
    <source>
        <strain evidence="7">HuSjv2</strain>
        <tissue evidence="7">Worms</tissue>
    </source>
</reference>
<keyword evidence="2 5" id="KW-0812">Transmembrane</keyword>
<dbReference type="OrthoDB" id="159299at2759"/>
<dbReference type="AlphaFoldDB" id="Q86F99"/>
<reference evidence="6" key="2">
    <citation type="submission" date="2008-03" db="EMBL/GenBank/DDBJ databases">
        <authorList>
            <person name="Liu F."/>
            <person name="Lu J."/>
            <person name="Hu W."/>
            <person name="Wang S.-Y."/>
            <person name="Cui S.-J."/>
            <person name="Chi M."/>
            <person name="Yan Q."/>
            <person name="Wang X.-R."/>
            <person name="Song H.-D."/>
            <person name="Xu X.-N."/>
            <person name="Wang J.-J."/>
            <person name="Zhang X.-L."/>
            <person name="Wang Z.-Q."/>
            <person name="Xue C.-L."/>
            <person name="Brindley P.J."/>
            <person name="McManus D.P."/>
            <person name="Yang P.-Y."/>
            <person name="Feng Z."/>
            <person name="Chen Z."/>
            <person name="Han Z.-G."/>
        </authorList>
    </citation>
    <scope>NUCLEOTIDE SEQUENCE</scope>
</reference>
<proteinExistence type="evidence at transcript level"/>
<dbReference type="Pfam" id="PF02466">
    <property type="entry name" value="Tim17"/>
    <property type="match status" value="1"/>
</dbReference>
<feature type="transmembrane region" description="Helical" evidence="5">
    <location>
        <begin position="99"/>
        <end position="118"/>
    </location>
</feature>
<keyword evidence="4 5" id="KW-0472">Membrane</keyword>
<gene>
    <name evidence="7" type="ORF">EWB00_008506</name>
</gene>
<dbReference type="EMBL" id="SKCS01000473">
    <property type="protein sequence ID" value="TNN06229.1"/>
    <property type="molecule type" value="Genomic_DNA"/>
</dbReference>
<dbReference type="EMBL" id="SKCS01000473">
    <property type="protein sequence ID" value="TNN06230.1"/>
    <property type="molecule type" value="Genomic_DNA"/>
</dbReference>
<dbReference type="GO" id="GO:0008320">
    <property type="term" value="F:protein transmembrane transporter activity"/>
    <property type="evidence" value="ECO:0007669"/>
    <property type="project" value="TreeGrafter"/>
</dbReference>
<accession>Q86F99</accession>
<dbReference type="InterPro" id="IPR045238">
    <property type="entry name" value="Tim23-like"/>
</dbReference>
<feature type="non-terminal residue" evidence="6">
    <location>
        <position position="193"/>
    </location>
</feature>
<evidence type="ECO:0000256" key="3">
    <source>
        <dbReference type="ARBA" id="ARBA00022989"/>
    </source>
</evidence>
<reference evidence="6" key="1">
    <citation type="journal article" date="2003" name="Nat. Genet.">
        <title>Evolutionary and biomedical implications of a Schistosoma japonicum complementary DNA resource.</title>
        <authorList>
            <person name="Hu W."/>
            <person name="Yan Q."/>
            <person name="Shen D.K."/>
            <person name="Liu F."/>
            <person name="Zhu Z.D."/>
            <person name="Song H.D."/>
            <person name="Xu X.R."/>
            <person name="Wang Z.J."/>
            <person name="Rong Y.P."/>
            <person name="Zeng L.C."/>
            <person name="Wu J."/>
            <person name="Zhang X."/>
            <person name="Wang J.J."/>
            <person name="Xu X.N."/>
            <person name="Wang S.Y."/>
            <person name="Fu G."/>
            <person name="Zhang X.L."/>
            <person name="Wang Z.Q."/>
            <person name="Brindley P.J."/>
            <person name="McManus D.P."/>
            <person name="Xue C.L."/>
            <person name="Feng Z."/>
            <person name="Chen Z."/>
            <person name="Han Z.G."/>
        </authorList>
    </citation>
    <scope>NUCLEOTIDE SEQUENCE</scope>
</reference>
<organism evidence="6">
    <name type="scientific">Schistosoma japonicum</name>
    <name type="common">Blood fluke</name>
    <dbReference type="NCBI Taxonomy" id="6182"/>
    <lineage>
        <taxon>Eukaryota</taxon>
        <taxon>Metazoa</taxon>
        <taxon>Spiralia</taxon>
        <taxon>Lophotrochozoa</taxon>
        <taxon>Platyhelminthes</taxon>
        <taxon>Trematoda</taxon>
        <taxon>Digenea</taxon>
        <taxon>Strigeidida</taxon>
        <taxon>Schistosomatoidea</taxon>
        <taxon>Schistosomatidae</taxon>
        <taxon>Schistosoma</taxon>
    </lineage>
</organism>
<keyword evidence="8" id="KW-1185">Reference proteome</keyword>
<evidence type="ECO:0000256" key="1">
    <source>
        <dbReference type="ARBA" id="ARBA00004141"/>
    </source>
</evidence>
<sequence length="193" mass="21550">MTSANFDDRNIFVSPFLNFDPSILISNPEEQFIFPEGEKRRGRFERSFSEIGAMVIGGASVGGIKGLYSSLKDSELKNLPTLSVRRTQMLNHMTKSGATLAQTTGSIGLIYALADFLIHKLRRGADDEINTITAATATGLVYASPGIIFLCFRLMRLATVNFIWFINNIEPGIHTDKFKLPYHINMTRSNLRK</sequence>
<evidence type="ECO:0000256" key="2">
    <source>
        <dbReference type="ARBA" id="ARBA00022692"/>
    </source>
</evidence>
<dbReference type="Proteomes" id="UP000311919">
    <property type="component" value="Unassembled WGS sequence"/>
</dbReference>
<evidence type="ECO:0000313" key="8">
    <source>
        <dbReference type="Proteomes" id="UP000311919"/>
    </source>
</evidence>
<evidence type="ECO:0000313" key="7">
    <source>
        <dbReference type="EMBL" id="TNN06229.1"/>
    </source>
</evidence>
<keyword evidence="3 5" id="KW-1133">Transmembrane helix</keyword>
<name>Q86F99_SCHJA</name>
<protein>
    <submittedName>
        <fullName evidence="7">Mitochondrial import inner membrane translocase subunit Tim23 isoform 3</fullName>
    </submittedName>
    <submittedName>
        <fullName evidence="6">SJCHGC06299 protein</fullName>
    </submittedName>
</protein>
<dbReference type="PANTHER" id="PTHR15371">
    <property type="entry name" value="TIM23"/>
    <property type="match status" value="1"/>
</dbReference>
<dbReference type="GO" id="GO:0030150">
    <property type="term" value="P:protein import into mitochondrial matrix"/>
    <property type="evidence" value="ECO:0007669"/>
    <property type="project" value="TreeGrafter"/>
</dbReference>
<comment type="subcellular location">
    <subcellularLocation>
        <location evidence="1">Membrane</location>
        <topology evidence="1">Multi-pass membrane protein</topology>
    </subcellularLocation>
</comment>
<dbReference type="GO" id="GO:0005744">
    <property type="term" value="C:TIM23 mitochondrial import inner membrane translocase complex"/>
    <property type="evidence" value="ECO:0007669"/>
    <property type="project" value="TreeGrafter"/>
</dbReference>
<evidence type="ECO:0000313" key="6">
    <source>
        <dbReference type="EMBL" id="AAP05976.1"/>
    </source>
</evidence>
<feature type="transmembrane region" description="Helical" evidence="5">
    <location>
        <begin position="130"/>
        <end position="155"/>
    </location>
</feature>
<dbReference type="EMBL" id="AY222964">
    <property type="protein sequence ID" value="AAP05976.1"/>
    <property type="molecule type" value="mRNA"/>
</dbReference>
<dbReference type="PANTHER" id="PTHR15371:SF0">
    <property type="entry name" value="SD19278P"/>
    <property type="match status" value="1"/>
</dbReference>
<evidence type="ECO:0000256" key="4">
    <source>
        <dbReference type="ARBA" id="ARBA00023136"/>
    </source>
</evidence>